<evidence type="ECO:0000313" key="6">
    <source>
        <dbReference type="Proteomes" id="UP000243359"/>
    </source>
</evidence>
<dbReference type="Pfam" id="PF05567">
    <property type="entry name" value="T4P_PilY1"/>
    <property type="match status" value="1"/>
</dbReference>
<reference evidence="6" key="1">
    <citation type="submission" date="2016-10" db="EMBL/GenBank/DDBJ databases">
        <authorList>
            <person name="Varghese N."/>
            <person name="Submissions S."/>
        </authorList>
    </citation>
    <scope>NUCLEOTIDE SEQUENCE [LARGE SCALE GENOMIC DNA]</scope>
    <source>
        <strain evidence="6">KCTC 32247</strain>
    </source>
</reference>
<dbReference type="GO" id="GO:0046872">
    <property type="term" value="F:metal ion binding"/>
    <property type="evidence" value="ECO:0007669"/>
    <property type="project" value="UniProtKB-KW"/>
</dbReference>
<protein>
    <submittedName>
        <fullName evidence="5">Type IV pilus assembly protein PilY1</fullName>
    </submittedName>
</protein>
<sequence>MMKIRFGKALLAVALLSAISSTALAEDIDLFVGAESQSSSDYPNVIILLDNSTNWSRQSQRWPDGAAQGESELRAIKRVVQSLDADEDGNAKVNIGLMMLNDAKSSAVPDGGYVRSRVMEMTAANRAAFIAKIDNILTNFNDPENTVASSVGYDRAMFEVFKYFGGYTSVAQAYSDIPGSPQGSTHFGPYRYSGDAEYSLRDPLAFADAAQTRYNPASPGTEVCKAKNYVILIGNGWPGPREDAAAALLRNVGEDPTKQIYATSSSDVRYADEIARFMYQTDVSPAKGFQNVITYAIDVYNAQPSAEHTRLLRSMSEENGGGKYFVANNENAIALALGTALSEIKSVSSVFASVSLPVSVNTQGTYLNQVFVGMFRPDEKALPRWAGNLKQYKMGMAGDELVLQDADGVSAINTKTGFVAECVRSFWTPKAVENYWSSATLPYWSKVRGAKAGGCISVGSPWADYPDGNMVEKGAQAYKLRTTGPLVLASAPDRVVKTCAPGNCTTLTNFATGNTAITSTDLGLTSTSSTERDALINWARGADAGAASEFIDTTGTISSTVRPSVHGDVVHSRPVAINFGSSDTNKEVVVFYGGNDGLLRAVNGNRDGDGSIGTSGRGPGQELWSFMPPEFYPHIKRIRDNTIGIDFPNYPRVEGTPQPEPKRYGFDGPVTAYKRGSDGWIFAAMRRGGRALYALDVSNPASPRLQWRIGCPADLSLTTGCSDNLSDLGQTWSSAKPFFAAGYEAGSKPLLIMGGGYDNCEDYDDGTRNNNCDSSAKGNHIYILEAESGKVLRSFETARGVVGDVTLLNGADGMADYAYAADLGGNIYRLTIGELSKDSWSMMPIASLGCDTLSSCNANRKFMFAPDVVVDGNTHYVLVGSGDREKPLENNDDGVASAATKVANHFYMVRDIPTDSTWLTSERSTCSIPSGAPSVVCLSSLYRIGVTDDSPTETVVNNQKGWYLELQDDEQVVTSAITVYGVVTFSTHIPQHYVAGQCPTLGTSHVFNVSYTNAESMNGTGNRYEEIAGGGLPPSPVAGMVTLDDGTTVPFVIGANPESPLQGGEAPAPNVAAQPKARVYWNIEDGQN</sequence>
<dbReference type="Proteomes" id="UP000243359">
    <property type="component" value="Chromosome I"/>
</dbReference>
<keyword evidence="1" id="KW-0479">Metal-binding</keyword>
<dbReference type="STRING" id="1392877.SAMN05216221_2714"/>
<keyword evidence="2" id="KW-0106">Calcium</keyword>
<evidence type="ECO:0000256" key="2">
    <source>
        <dbReference type="ARBA" id="ARBA00022837"/>
    </source>
</evidence>
<evidence type="ECO:0000256" key="1">
    <source>
        <dbReference type="ARBA" id="ARBA00022723"/>
    </source>
</evidence>
<proteinExistence type="predicted"/>
<dbReference type="InterPro" id="IPR008707">
    <property type="entry name" value="B-propeller_PilY1"/>
</dbReference>
<feature type="chain" id="PRO_5009263031" evidence="3">
    <location>
        <begin position="26"/>
        <end position="1088"/>
    </location>
</feature>
<feature type="domain" description="PilY1 beta-propeller" evidence="4">
    <location>
        <begin position="677"/>
        <end position="838"/>
    </location>
</feature>
<organism evidence="5 6">
    <name type="scientific">Pseudomonas oryzae</name>
    <dbReference type="NCBI Taxonomy" id="1392877"/>
    <lineage>
        <taxon>Bacteria</taxon>
        <taxon>Pseudomonadati</taxon>
        <taxon>Pseudomonadota</taxon>
        <taxon>Gammaproteobacteria</taxon>
        <taxon>Pseudomonadales</taxon>
        <taxon>Pseudomonadaceae</taxon>
        <taxon>Pseudomonas</taxon>
    </lineage>
</organism>
<gene>
    <name evidence="5" type="ORF">SAMN05216221_2714</name>
</gene>
<keyword evidence="3" id="KW-0732">Signal</keyword>
<evidence type="ECO:0000313" key="5">
    <source>
        <dbReference type="EMBL" id="SDS81780.1"/>
    </source>
</evidence>
<feature type="signal peptide" evidence="3">
    <location>
        <begin position="1"/>
        <end position="25"/>
    </location>
</feature>
<dbReference type="EMBL" id="LT629751">
    <property type="protein sequence ID" value="SDS81780.1"/>
    <property type="molecule type" value="Genomic_DNA"/>
</dbReference>
<name>A0A1H1VAY1_9PSED</name>
<dbReference type="AlphaFoldDB" id="A0A1H1VAY1"/>
<keyword evidence="6" id="KW-1185">Reference proteome</keyword>
<evidence type="ECO:0000256" key="3">
    <source>
        <dbReference type="SAM" id="SignalP"/>
    </source>
</evidence>
<accession>A0A1H1VAY1</accession>
<evidence type="ECO:0000259" key="4">
    <source>
        <dbReference type="Pfam" id="PF05567"/>
    </source>
</evidence>